<organism evidence="2 3">
    <name type="scientific">Cryptococcus depauperatus CBS 7841</name>
    <dbReference type="NCBI Taxonomy" id="1295531"/>
    <lineage>
        <taxon>Eukaryota</taxon>
        <taxon>Fungi</taxon>
        <taxon>Dikarya</taxon>
        <taxon>Basidiomycota</taxon>
        <taxon>Agaricomycotina</taxon>
        <taxon>Tremellomycetes</taxon>
        <taxon>Tremellales</taxon>
        <taxon>Cryptococcaceae</taxon>
        <taxon>Cryptococcus</taxon>
    </lineage>
</organism>
<dbReference type="GeneID" id="91087399"/>
<reference evidence="2" key="3">
    <citation type="submission" date="2024-01" db="EMBL/GenBank/DDBJ databases">
        <authorList>
            <person name="Coelho M.A."/>
            <person name="David-Palma M."/>
            <person name="Shea T."/>
            <person name="Sun S."/>
            <person name="Cuomo C.A."/>
            <person name="Heitman J."/>
        </authorList>
    </citation>
    <scope>NUCLEOTIDE SEQUENCE</scope>
    <source>
        <strain evidence="2">CBS 7841</strain>
    </source>
</reference>
<reference evidence="2" key="2">
    <citation type="journal article" date="2022" name="Elife">
        <title>Obligate sexual reproduction of a homothallic fungus closely related to the Cryptococcus pathogenic species complex.</title>
        <authorList>
            <person name="Passer A.R."/>
            <person name="Clancey S.A."/>
            <person name="Shea T."/>
            <person name="David-Palma M."/>
            <person name="Averette A.F."/>
            <person name="Boekhout T."/>
            <person name="Porcel B.M."/>
            <person name="Nowrousian M."/>
            <person name="Cuomo C.A."/>
            <person name="Sun S."/>
            <person name="Heitman J."/>
            <person name="Coelho M.A."/>
        </authorList>
    </citation>
    <scope>NUCLEOTIDE SEQUENCE</scope>
    <source>
        <strain evidence="2">CBS 7841</strain>
    </source>
</reference>
<dbReference type="EMBL" id="CP143786">
    <property type="protein sequence ID" value="WVN87990.1"/>
    <property type="molecule type" value="Genomic_DNA"/>
</dbReference>
<evidence type="ECO:0000313" key="2">
    <source>
        <dbReference type="EMBL" id="WVN87990.1"/>
    </source>
</evidence>
<feature type="region of interest" description="Disordered" evidence="1">
    <location>
        <begin position="28"/>
        <end position="53"/>
    </location>
</feature>
<sequence>MNNHSYPTMDQGGQQMYQASDGNWYPISTMPKGWNGQQPSQPAFGGGQYQQQPPMHYQTQPVIYEDRRGVGAGAGAGMGLCAGLCAGLLCFDLCLFC</sequence>
<proteinExistence type="predicted"/>
<evidence type="ECO:0008006" key="4">
    <source>
        <dbReference type="Google" id="ProtNLM"/>
    </source>
</evidence>
<dbReference type="KEGG" id="cdep:91087399"/>
<keyword evidence="3" id="KW-1185">Reference proteome</keyword>
<dbReference type="Proteomes" id="UP000094043">
    <property type="component" value="Chromosome 3"/>
</dbReference>
<name>A0AAJ8M113_9TREE</name>
<protein>
    <recommendedName>
        <fullName evidence="4">Cysteine-rich transmembrane CYSTM domain-containing protein</fullName>
    </recommendedName>
</protein>
<accession>A0AAJ8M113</accession>
<dbReference type="RefSeq" id="XP_066068690.1">
    <property type="nucleotide sequence ID" value="XM_066212593.1"/>
</dbReference>
<gene>
    <name evidence="2" type="ORF">L203_103188</name>
</gene>
<reference evidence="2" key="1">
    <citation type="submission" date="2016-06" db="EMBL/GenBank/DDBJ databases">
        <authorList>
            <person name="Cuomo C."/>
            <person name="Litvintseva A."/>
            <person name="Heitman J."/>
            <person name="Chen Y."/>
            <person name="Sun S."/>
            <person name="Springer D."/>
            <person name="Dromer F."/>
            <person name="Young S."/>
            <person name="Zeng Q."/>
            <person name="Chapman S."/>
            <person name="Gujja S."/>
            <person name="Saif S."/>
            <person name="Birren B."/>
        </authorList>
    </citation>
    <scope>NUCLEOTIDE SEQUENCE</scope>
    <source>
        <strain evidence="2">CBS 7841</strain>
    </source>
</reference>
<dbReference type="AlphaFoldDB" id="A0AAJ8M113"/>
<evidence type="ECO:0000256" key="1">
    <source>
        <dbReference type="SAM" id="MobiDB-lite"/>
    </source>
</evidence>
<evidence type="ECO:0000313" key="3">
    <source>
        <dbReference type="Proteomes" id="UP000094043"/>
    </source>
</evidence>